<evidence type="ECO:0000313" key="1">
    <source>
        <dbReference type="EMBL" id="PKU43757.1"/>
    </source>
</evidence>
<proteinExistence type="predicted"/>
<dbReference type="AlphaFoldDB" id="A0A2I0UCG5"/>
<accession>A0A2I0UCG5</accession>
<dbReference type="Proteomes" id="UP000233556">
    <property type="component" value="Unassembled WGS sequence"/>
</dbReference>
<dbReference type="EMBL" id="KZ505873">
    <property type="protein sequence ID" value="PKU43757.1"/>
    <property type="molecule type" value="Genomic_DNA"/>
</dbReference>
<keyword evidence="2" id="KW-1185">Reference proteome</keyword>
<gene>
    <name evidence="1" type="ORF">llap_5947</name>
</gene>
<name>A0A2I0UCG5_LIMLA</name>
<sequence>MTQVQDLALGLVELHEVCMGPPLKPVQVPLDGTPSLQCVSRTTQFGVISKLAEGALYLTLHVSDKGVKQHWSQYKLLRNAICHWFPHGYLAADHKSLSAAIQPIPYPLSGPSIKSISLHFRDQDAMKDSIKCFTQNQGFIPWYSAKQIPEEAKGCFPEFQVSELAVRPPHCPKDLELYHFMVITAKAALELHLPHQPLLTEICGIGNYSEVGGIKEVYLNLKMVSTIICCSQHLVVTPEPCIGVCMERCRKVDVVLSTPFLEKTGLVEATGDSSRELMPAAALLKQAGYRDEPKAGQESKESACANREFSKTQISYRQTIMVSSTTDTLVVSLPYKGNIASETIMPVRKNCHVGLEPDFYGTNEMN</sequence>
<evidence type="ECO:0000313" key="2">
    <source>
        <dbReference type="Proteomes" id="UP000233556"/>
    </source>
</evidence>
<reference evidence="2" key="2">
    <citation type="submission" date="2017-12" db="EMBL/GenBank/DDBJ databases">
        <title>Genome sequence of the Bar-tailed Godwit (Limosa lapponica baueri).</title>
        <authorList>
            <person name="Lima N.C.B."/>
            <person name="Parody-Merino A.M."/>
            <person name="Battley P.F."/>
            <person name="Fidler A.E."/>
            <person name="Prosdocimi F."/>
        </authorList>
    </citation>
    <scope>NUCLEOTIDE SEQUENCE [LARGE SCALE GENOMIC DNA]</scope>
</reference>
<reference evidence="2" key="1">
    <citation type="submission" date="2017-11" db="EMBL/GenBank/DDBJ databases">
        <authorList>
            <person name="Lima N.C."/>
            <person name="Parody-Merino A.M."/>
            <person name="Battley P.F."/>
            <person name="Fidler A.E."/>
            <person name="Prosdocimi F."/>
        </authorList>
    </citation>
    <scope>NUCLEOTIDE SEQUENCE [LARGE SCALE GENOMIC DNA]</scope>
</reference>
<protein>
    <submittedName>
        <fullName evidence="1">Uncharacterized protein</fullName>
    </submittedName>
</protein>
<organism evidence="1 2">
    <name type="scientific">Limosa lapponica baueri</name>
    <dbReference type="NCBI Taxonomy" id="1758121"/>
    <lineage>
        <taxon>Eukaryota</taxon>
        <taxon>Metazoa</taxon>
        <taxon>Chordata</taxon>
        <taxon>Craniata</taxon>
        <taxon>Vertebrata</taxon>
        <taxon>Euteleostomi</taxon>
        <taxon>Archelosauria</taxon>
        <taxon>Archosauria</taxon>
        <taxon>Dinosauria</taxon>
        <taxon>Saurischia</taxon>
        <taxon>Theropoda</taxon>
        <taxon>Coelurosauria</taxon>
        <taxon>Aves</taxon>
        <taxon>Neognathae</taxon>
        <taxon>Neoaves</taxon>
        <taxon>Charadriiformes</taxon>
        <taxon>Scolopacidae</taxon>
        <taxon>Limosa</taxon>
    </lineage>
</organism>